<reference evidence="2 3" key="1">
    <citation type="submission" date="2019-03" db="EMBL/GenBank/DDBJ databases">
        <title>Thermus tengchongensis species for the arsenic transformation mechanism.</title>
        <authorList>
            <person name="Yuan G.C."/>
        </authorList>
    </citation>
    <scope>NUCLEOTIDE SEQUENCE [LARGE SCALE GENOMIC DNA]</scope>
    <source>
        <strain evidence="2 3">15W</strain>
    </source>
</reference>
<dbReference type="PANTHER" id="PTHR34614:SF2">
    <property type="entry name" value="TRANSPOSASE IS4-LIKE DOMAIN-CONTAINING PROTEIN"/>
    <property type="match status" value="1"/>
</dbReference>
<protein>
    <submittedName>
        <fullName evidence="2">IS1634 family transposase</fullName>
    </submittedName>
</protein>
<comment type="caution">
    <text evidence="2">The sequence shown here is derived from an EMBL/GenBank/DDBJ whole genome shotgun (WGS) entry which is preliminary data.</text>
</comment>
<keyword evidence="1" id="KW-0812">Transmembrane</keyword>
<feature type="non-terminal residue" evidence="2">
    <location>
        <position position="1"/>
    </location>
</feature>
<dbReference type="EMBL" id="SJZF01000015">
    <property type="protein sequence ID" value="TFU25810.1"/>
    <property type="molecule type" value="Genomic_DNA"/>
</dbReference>
<name>A0A4Y9FB39_9DEIN</name>
<dbReference type="Proteomes" id="UP000297668">
    <property type="component" value="Unassembled WGS sequence"/>
</dbReference>
<feature type="transmembrane region" description="Helical" evidence="1">
    <location>
        <begin position="7"/>
        <end position="24"/>
    </location>
</feature>
<proteinExistence type="predicted"/>
<keyword evidence="1" id="KW-1133">Transmembrane helix</keyword>
<keyword evidence="1" id="KW-0472">Membrane</keyword>
<evidence type="ECO:0000313" key="2">
    <source>
        <dbReference type="EMBL" id="TFU25810.1"/>
    </source>
</evidence>
<organism evidence="2 3">
    <name type="scientific">Thermus tengchongensis</name>
    <dbReference type="NCBI Taxonomy" id="1214928"/>
    <lineage>
        <taxon>Bacteria</taxon>
        <taxon>Thermotogati</taxon>
        <taxon>Deinococcota</taxon>
        <taxon>Deinococci</taxon>
        <taxon>Thermales</taxon>
        <taxon>Thermaceae</taxon>
        <taxon>Thermus</taxon>
    </lineage>
</organism>
<dbReference type="AlphaFoldDB" id="A0A4Y9FB39"/>
<dbReference type="PANTHER" id="PTHR34614">
    <property type="match status" value="1"/>
</dbReference>
<sequence>LKRPERVMALGMVMALALLVYALGEWELRRRLEEEGEGVPDQKGKPTARPTLRWVFQLFFWLRLVVLEGRVAVLNLKPHHERVVRLLGVERYYLLE</sequence>
<accession>A0A4Y9FB39</accession>
<evidence type="ECO:0000256" key="1">
    <source>
        <dbReference type="SAM" id="Phobius"/>
    </source>
</evidence>
<evidence type="ECO:0000313" key="3">
    <source>
        <dbReference type="Proteomes" id="UP000297668"/>
    </source>
</evidence>
<gene>
    <name evidence="2" type="ORF">E0687_08685</name>
</gene>